<dbReference type="NCBIfam" id="NF010047">
    <property type="entry name" value="PRK13523.1"/>
    <property type="match status" value="1"/>
</dbReference>
<keyword evidence="2" id="KW-0285">Flavoprotein</keyword>
<dbReference type="RefSeq" id="WP_181885759.1">
    <property type="nucleotide sequence ID" value="NZ_CP059472.1"/>
</dbReference>
<dbReference type="KEGG" id="cbau:H1R16_02825"/>
<dbReference type="GO" id="GO:0010181">
    <property type="term" value="F:FMN binding"/>
    <property type="evidence" value="ECO:0007669"/>
    <property type="project" value="InterPro"/>
</dbReference>
<evidence type="ECO:0000256" key="1">
    <source>
        <dbReference type="ARBA" id="ARBA00001917"/>
    </source>
</evidence>
<evidence type="ECO:0000256" key="5">
    <source>
        <dbReference type="ARBA" id="ARBA00023002"/>
    </source>
</evidence>
<dbReference type="PANTHER" id="PTHR43303:SF4">
    <property type="entry name" value="NADPH DEHYDROGENASE C23G7.10C-RELATED"/>
    <property type="match status" value="1"/>
</dbReference>
<evidence type="ECO:0000313" key="9">
    <source>
        <dbReference type="Proteomes" id="UP000515349"/>
    </source>
</evidence>
<dbReference type="EC" id="1.6.99.1" evidence="8"/>
<dbReference type="SUPFAM" id="SSF51395">
    <property type="entry name" value="FMN-linked oxidoreductases"/>
    <property type="match status" value="1"/>
</dbReference>
<proteinExistence type="predicted"/>
<dbReference type="Proteomes" id="UP000539710">
    <property type="component" value="Unassembled WGS sequence"/>
</dbReference>
<organism evidence="8 9">
    <name type="scientific">Marnyiella aurantia</name>
    <dbReference type="NCBI Taxonomy" id="2758037"/>
    <lineage>
        <taxon>Bacteria</taxon>
        <taxon>Pseudomonadati</taxon>
        <taxon>Bacteroidota</taxon>
        <taxon>Flavobacteriia</taxon>
        <taxon>Flavobacteriales</taxon>
        <taxon>Weeksellaceae</taxon>
        <taxon>Marnyiella</taxon>
    </lineage>
</organism>
<reference evidence="10" key="2">
    <citation type="submission" date="2020-07" db="EMBL/GenBank/DDBJ databases">
        <title>Flavobacterium sp. xlx-214.</title>
        <authorList>
            <person name="Yang C."/>
        </authorList>
    </citation>
    <scope>NUCLEOTIDE SEQUENCE [LARGE SCALE GENOMIC DNA]</scope>
    <source>
        <strain evidence="10">CX-624</strain>
    </source>
</reference>
<protein>
    <submittedName>
        <fullName evidence="8">NADPH dehydrogenase NamA</fullName>
        <ecNumber evidence="8">1.6.99.1</ecNumber>
    </submittedName>
</protein>
<keyword evidence="4" id="KW-0521">NADP</keyword>
<name>A0A7D7LSS3_9FLAO</name>
<reference evidence="7" key="3">
    <citation type="submission" date="2020-07" db="EMBL/GenBank/DDBJ databases">
        <authorList>
            <person name="Yang C."/>
        </authorList>
    </citation>
    <scope>NUCLEOTIDE SEQUENCE</scope>
    <source>
        <strain evidence="7">Cx-624</strain>
    </source>
</reference>
<dbReference type="Proteomes" id="UP000515349">
    <property type="component" value="Chromosome"/>
</dbReference>
<dbReference type="EMBL" id="CP059472">
    <property type="protein sequence ID" value="QMS98958.1"/>
    <property type="molecule type" value="Genomic_DNA"/>
</dbReference>
<keyword evidence="3" id="KW-0288">FMN</keyword>
<comment type="cofactor">
    <cofactor evidence="1">
        <name>FMN</name>
        <dbReference type="ChEBI" id="CHEBI:58210"/>
    </cofactor>
</comment>
<dbReference type="Gene3D" id="3.20.20.70">
    <property type="entry name" value="Aldolase class I"/>
    <property type="match status" value="1"/>
</dbReference>
<evidence type="ECO:0000313" key="8">
    <source>
        <dbReference type="EMBL" id="QMS98958.1"/>
    </source>
</evidence>
<dbReference type="Pfam" id="PF00724">
    <property type="entry name" value="Oxidored_FMN"/>
    <property type="match status" value="1"/>
</dbReference>
<reference evidence="8 9" key="1">
    <citation type="submission" date="2020-07" db="EMBL/GenBank/DDBJ databases">
        <title>Chryseobacterium sp.cx-624.</title>
        <authorList>
            <person name="Yang C."/>
        </authorList>
    </citation>
    <scope>NUCLEOTIDE SEQUENCE [LARGE SCALE GENOMIC DNA]</scope>
    <source>
        <strain evidence="9">cx-624</strain>
        <strain evidence="8">Cx-624</strain>
    </source>
</reference>
<dbReference type="GO" id="GO:0003959">
    <property type="term" value="F:NADPH dehydrogenase activity"/>
    <property type="evidence" value="ECO:0007669"/>
    <property type="project" value="UniProtKB-EC"/>
</dbReference>
<evidence type="ECO:0000256" key="3">
    <source>
        <dbReference type="ARBA" id="ARBA00022643"/>
    </source>
</evidence>
<accession>A0A7D7LSS3</accession>
<dbReference type="InterPro" id="IPR001155">
    <property type="entry name" value="OxRdtase_FMN_N"/>
</dbReference>
<dbReference type="GO" id="GO:0050661">
    <property type="term" value="F:NADP binding"/>
    <property type="evidence" value="ECO:0007669"/>
    <property type="project" value="InterPro"/>
</dbReference>
<evidence type="ECO:0000259" key="6">
    <source>
        <dbReference type="Pfam" id="PF00724"/>
    </source>
</evidence>
<evidence type="ECO:0000313" key="7">
    <source>
        <dbReference type="EMBL" id="MBA5245632.1"/>
    </source>
</evidence>
<dbReference type="AlphaFoldDB" id="A0A7D7LSS3"/>
<gene>
    <name evidence="8" type="primary">namA</name>
    <name evidence="8" type="ORF">H1R16_02825</name>
    <name evidence="7" type="ORF">H2507_00450</name>
</gene>
<feature type="domain" description="NADH:flavin oxidoreductase/NADH oxidase N-terminal" evidence="6">
    <location>
        <begin position="2"/>
        <end position="326"/>
    </location>
</feature>
<evidence type="ECO:0000256" key="2">
    <source>
        <dbReference type="ARBA" id="ARBA00022630"/>
    </source>
</evidence>
<dbReference type="InterPro" id="IPR013785">
    <property type="entry name" value="Aldolase_TIM"/>
</dbReference>
<keyword evidence="10" id="KW-1185">Reference proteome</keyword>
<sequence length="348" mass="38451">MLYTPIKFRNLELKNRWVMSPMCMYSCEDGLASDFHTVHYGSRAQGGTGLLIVEATGVVPEGRITNGCMGIWNDDQAEKLRKIVNFVHENSGSKIGIQLAHAGRKASTWNGKQISLEEGWATVAPSPIPYEESERTPHELTAEEIAGLVQAFRDAAKRALDAGFDLIEIHAAHGYLIHQFLSPLSNVRTDSYGGSFENRSRFLLEIVEAVQELLDDDHPLFVRISATEYAENGWDLEESVQLAKIMKEKGVDLIDVSSGGNIHGARISVFDGYQVPFAEKIKKEANIPAGAVGLITSAAQAEEILQQEKADLIFVAREILRNPYLAIQGALDSNADCPFPHQYERAKI</sequence>
<dbReference type="CDD" id="cd02932">
    <property type="entry name" value="OYE_YqiM_FMN"/>
    <property type="match status" value="1"/>
</dbReference>
<evidence type="ECO:0000313" key="10">
    <source>
        <dbReference type="Proteomes" id="UP000539710"/>
    </source>
</evidence>
<evidence type="ECO:0000256" key="4">
    <source>
        <dbReference type="ARBA" id="ARBA00022857"/>
    </source>
</evidence>
<dbReference type="PANTHER" id="PTHR43303">
    <property type="entry name" value="NADPH DEHYDROGENASE C23G7.10C-RELATED"/>
    <property type="match status" value="1"/>
</dbReference>
<dbReference type="InterPro" id="IPR044152">
    <property type="entry name" value="YqjM-like"/>
</dbReference>
<dbReference type="EMBL" id="JACEUX010000001">
    <property type="protein sequence ID" value="MBA5245632.1"/>
    <property type="molecule type" value="Genomic_DNA"/>
</dbReference>
<keyword evidence="5 8" id="KW-0560">Oxidoreductase</keyword>